<dbReference type="InterPro" id="IPR050471">
    <property type="entry name" value="AB_hydrolase"/>
</dbReference>
<dbReference type="Pfam" id="PF00561">
    <property type="entry name" value="Abhydrolase_1"/>
    <property type="match status" value="1"/>
</dbReference>
<feature type="domain" description="AB hydrolase-1" evidence="1">
    <location>
        <begin position="64"/>
        <end position="147"/>
    </location>
</feature>
<gene>
    <name evidence="2" type="ORF">Kalk_10965</name>
</gene>
<evidence type="ECO:0000259" key="1">
    <source>
        <dbReference type="Pfam" id="PF00561"/>
    </source>
</evidence>
<dbReference type="KEGG" id="kak:Kalk_10965"/>
<organism evidence="2 3">
    <name type="scientific">Ketobacter alkanivorans</name>
    <dbReference type="NCBI Taxonomy" id="1917421"/>
    <lineage>
        <taxon>Bacteria</taxon>
        <taxon>Pseudomonadati</taxon>
        <taxon>Pseudomonadota</taxon>
        <taxon>Gammaproteobacteria</taxon>
        <taxon>Pseudomonadales</taxon>
        <taxon>Ketobacteraceae</taxon>
        <taxon>Ketobacter</taxon>
    </lineage>
</organism>
<evidence type="ECO:0000313" key="3">
    <source>
        <dbReference type="Proteomes" id="UP000235116"/>
    </source>
</evidence>
<dbReference type="SUPFAM" id="SSF53474">
    <property type="entry name" value="alpha/beta-Hydrolases"/>
    <property type="match status" value="1"/>
</dbReference>
<dbReference type="EMBL" id="CP022684">
    <property type="protein sequence ID" value="AUM12911.1"/>
    <property type="molecule type" value="Genomic_DNA"/>
</dbReference>
<accession>A0A2K9LL57</accession>
<reference evidence="3" key="1">
    <citation type="submission" date="2017-08" db="EMBL/GenBank/DDBJ databases">
        <title>Direct submision.</title>
        <authorList>
            <person name="Kim S.-J."/>
            <person name="Rhee S.-K."/>
        </authorList>
    </citation>
    <scope>NUCLEOTIDE SEQUENCE [LARGE SCALE GENOMIC DNA]</scope>
    <source>
        <strain evidence="3">GI5</strain>
    </source>
</reference>
<dbReference type="InterPro" id="IPR000073">
    <property type="entry name" value="AB_hydrolase_1"/>
</dbReference>
<dbReference type="RefSeq" id="WP_101894292.1">
    <property type="nucleotide sequence ID" value="NZ_CP022684.1"/>
</dbReference>
<keyword evidence="3" id="KW-1185">Reference proteome</keyword>
<protein>
    <recommendedName>
        <fullName evidence="1">AB hydrolase-1 domain-containing protein</fullName>
    </recommendedName>
</protein>
<evidence type="ECO:0000313" key="2">
    <source>
        <dbReference type="EMBL" id="AUM12911.1"/>
    </source>
</evidence>
<dbReference type="InterPro" id="IPR029058">
    <property type="entry name" value="AB_hydrolase_fold"/>
</dbReference>
<dbReference type="PANTHER" id="PTHR43433:SF10">
    <property type="entry name" value="AB HYDROLASE-1 DOMAIN-CONTAINING PROTEIN"/>
    <property type="match status" value="1"/>
</dbReference>
<dbReference type="PANTHER" id="PTHR43433">
    <property type="entry name" value="HYDROLASE, ALPHA/BETA FOLD FAMILY PROTEIN"/>
    <property type="match status" value="1"/>
</dbReference>
<dbReference type="OrthoDB" id="9791366at2"/>
<name>A0A2K9LL57_9GAMM</name>
<dbReference type="Gene3D" id="3.40.50.1820">
    <property type="entry name" value="alpha/beta hydrolase"/>
    <property type="match status" value="1"/>
</dbReference>
<dbReference type="Proteomes" id="UP000235116">
    <property type="component" value="Chromosome"/>
</dbReference>
<proteinExistence type="predicted"/>
<dbReference type="AlphaFoldDB" id="A0A2K9LL57"/>
<sequence length="296" mass="32794">MDGSWVDTCMALPFRSSRRKQGSQGGEFQYITTSAGVLRYVDTGGDKPPLLTTPDGPCVIEHLRELIRDLSHDFRVICFDMPGMGFSFPAWRYDFGTKATTDCIAELMDHLCVSKVILAFTCANGLFAMNFAKQYPARVSHLILGQTPSLAGLLNWKHYNIPKLLTLPVAGQIVGGLSKRQLAMKWFSLSLPRESEFKTAFQQQAVEAMSHGGCFCLPSLVQAAVRVDDEETKGVQCPVLMVYGDADFSHRHTDFNGLLETIPEAKLIAYPGCGHFPNLERRADYVADVKQFVGCN</sequence>